<accession>A0ABT0JX02</accession>
<keyword evidence="1" id="KW-0732">Signal</keyword>
<evidence type="ECO:0000313" key="3">
    <source>
        <dbReference type="Proteomes" id="UP001201873"/>
    </source>
</evidence>
<feature type="signal peptide" evidence="1">
    <location>
        <begin position="1"/>
        <end position="37"/>
    </location>
</feature>
<dbReference type="InterPro" id="IPR036374">
    <property type="entry name" value="OxRdtase_Mopterin-bd_sf"/>
</dbReference>
<sequence length="203" mass="20990">MLSQIARRSSPLRLVAAVFALATAVTLSLLPSWGAQAATPPPAAPAASDAAPLAKAVPSAPGRVLLLGRIAHPLVLSVNDLATRYPQHTQTVTFQSGAGPQTHTYTGPLLYDVLQAAKPSFRADVKNDSLRYAVVVHASDNYESVVSFPEIDPGFGNTASLLAVTEDGTSLATAGPRLTAPKDTKGGRYVSNVVAVALVRAGL</sequence>
<protein>
    <recommendedName>
        <fullName evidence="4">Molybdopterin-binding protein</fullName>
    </recommendedName>
</protein>
<evidence type="ECO:0000256" key="1">
    <source>
        <dbReference type="SAM" id="SignalP"/>
    </source>
</evidence>
<keyword evidence="3" id="KW-1185">Reference proteome</keyword>
<comment type="caution">
    <text evidence="2">The sequence shown here is derived from an EMBL/GenBank/DDBJ whole genome shotgun (WGS) entry which is preliminary data.</text>
</comment>
<evidence type="ECO:0008006" key="4">
    <source>
        <dbReference type="Google" id="ProtNLM"/>
    </source>
</evidence>
<dbReference type="EMBL" id="JALKFT010000007">
    <property type="protein sequence ID" value="MCK9876074.1"/>
    <property type="molecule type" value="Genomic_DNA"/>
</dbReference>
<feature type="chain" id="PRO_5047017903" description="Molybdopterin-binding protein" evidence="1">
    <location>
        <begin position="38"/>
        <end position="203"/>
    </location>
</feature>
<dbReference type="SUPFAM" id="SSF56524">
    <property type="entry name" value="Oxidoreductase molybdopterin-binding domain"/>
    <property type="match status" value="1"/>
</dbReference>
<dbReference type="RefSeq" id="WP_248824422.1">
    <property type="nucleotide sequence ID" value="NZ_JALKFT010000007.1"/>
</dbReference>
<dbReference type="Gene3D" id="3.90.420.10">
    <property type="entry name" value="Oxidoreductase, molybdopterin-binding domain"/>
    <property type="match status" value="1"/>
</dbReference>
<name>A0ABT0JX02_9ACTN</name>
<gene>
    <name evidence="2" type="ORF">MXD59_09845</name>
</gene>
<evidence type="ECO:0000313" key="2">
    <source>
        <dbReference type="EMBL" id="MCK9876074.1"/>
    </source>
</evidence>
<organism evidence="2 3">
    <name type="scientific">Frankia umida</name>
    <dbReference type="NCBI Taxonomy" id="573489"/>
    <lineage>
        <taxon>Bacteria</taxon>
        <taxon>Bacillati</taxon>
        <taxon>Actinomycetota</taxon>
        <taxon>Actinomycetes</taxon>
        <taxon>Frankiales</taxon>
        <taxon>Frankiaceae</taxon>
        <taxon>Frankia</taxon>
    </lineage>
</organism>
<proteinExistence type="predicted"/>
<reference evidence="2 3" key="1">
    <citation type="submission" date="2022-04" db="EMBL/GenBank/DDBJ databases">
        <title>Genome diversity in the genus Frankia.</title>
        <authorList>
            <person name="Carlos-Shanley C."/>
            <person name="Hahn D."/>
        </authorList>
    </citation>
    <scope>NUCLEOTIDE SEQUENCE [LARGE SCALE GENOMIC DNA]</scope>
    <source>
        <strain evidence="2 3">Ag45/Mut15</strain>
    </source>
</reference>
<dbReference type="Proteomes" id="UP001201873">
    <property type="component" value="Unassembled WGS sequence"/>
</dbReference>